<reference evidence="2 3" key="1">
    <citation type="submission" date="2019-01" db="EMBL/GenBank/DDBJ databases">
        <title>Pseudolysobacter antarctica gen. nov., sp. nov., isolated from Fildes Peninsula, Antarctica.</title>
        <authorList>
            <person name="Wei Z."/>
            <person name="Peng F."/>
        </authorList>
    </citation>
    <scope>NUCLEOTIDE SEQUENCE [LARGE SCALE GENOMIC DNA]</scope>
    <source>
        <strain evidence="2 3">AQ6-296</strain>
    </source>
</reference>
<accession>A0A411HHD7</accession>
<name>A0A411HHD7_9GAMM</name>
<dbReference type="GO" id="GO:0036424">
    <property type="term" value="F:L-phosphoserine phosphatase activity"/>
    <property type="evidence" value="ECO:0007669"/>
    <property type="project" value="TreeGrafter"/>
</dbReference>
<dbReference type="Gene3D" id="3.40.50.1000">
    <property type="entry name" value="HAD superfamily/HAD-like"/>
    <property type="match status" value="1"/>
</dbReference>
<organism evidence="2 3">
    <name type="scientific">Pseudolysobacter antarcticus</name>
    <dbReference type="NCBI Taxonomy" id="2511995"/>
    <lineage>
        <taxon>Bacteria</taxon>
        <taxon>Pseudomonadati</taxon>
        <taxon>Pseudomonadota</taxon>
        <taxon>Gammaproteobacteria</taxon>
        <taxon>Lysobacterales</taxon>
        <taxon>Rhodanobacteraceae</taxon>
        <taxon>Pseudolysobacter</taxon>
    </lineage>
</organism>
<evidence type="ECO:0000313" key="3">
    <source>
        <dbReference type="Proteomes" id="UP000291562"/>
    </source>
</evidence>
<gene>
    <name evidence="2" type="ORF">ELE36_05645</name>
</gene>
<dbReference type="PANTHER" id="PTHR43344:SF21">
    <property type="entry name" value="POLYOL PHOSPHATE PHOSPHATASE PYP1"/>
    <property type="match status" value="1"/>
</dbReference>
<dbReference type="EMBL" id="CP035704">
    <property type="protein sequence ID" value="QBB69891.1"/>
    <property type="molecule type" value="Genomic_DNA"/>
</dbReference>
<evidence type="ECO:0000313" key="2">
    <source>
        <dbReference type="EMBL" id="QBB69891.1"/>
    </source>
</evidence>
<dbReference type="InterPro" id="IPR036412">
    <property type="entry name" value="HAD-like_sf"/>
</dbReference>
<dbReference type="KEGG" id="xbc:ELE36_05645"/>
<dbReference type="PANTHER" id="PTHR43344">
    <property type="entry name" value="PHOSPHOSERINE PHOSPHATASE"/>
    <property type="match status" value="1"/>
</dbReference>
<evidence type="ECO:0000256" key="1">
    <source>
        <dbReference type="ARBA" id="ARBA00022801"/>
    </source>
</evidence>
<dbReference type="AlphaFoldDB" id="A0A411HHD7"/>
<dbReference type="InterPro" id="IPR023214">
    <property type="entry name" value="HAD_sf"/>
</dbReference>
<dbReference type="OrthoDB" id="9804940at2"/>
<protein>
    <submittedName>
        <fullName evidence="2">Phosphatase</fullName>
    </submittedName>
</protein>
<keyword evidence="3" id="KW-1185">Reference proteome</keyword>
<dbReference type="Pfam" id="PF12710">
    <property type="entry name" value="HAD"/>
    <property type="match status" value="1"/>
</dbReference>
<keyword evidence="1" id="KW-0378">Hydrolase</keyword>
<proteinExistence type="predicted"/>
<dbReference type="Proteomes" id="UP000291562">
    <property type="component" value="Chromosome"/>
</dbReference>
<sequence length="258" mass="27592">MAKANQKVECLDCADFCRGKDCTVLDWNILCDFDGTIVLKDITDSLLERFARPGWETLESAWRSGKLGSRECMGGQVALLDASQEEIDAHLATMEVDPMFPAFVAAAKAAGISITIVSDGLDYAISKILARYDLADLPIIANHFEPEGAREWSLKFPFSSPSCSVSSGNCKCACVSRARKPPHNILLIGDGASDFCAADAVDHVFAKARLIDHCTSAGIPHTPIAGFAEALALLPALIAGRLTKFSSLNVVQDISSNA</sequence>
<dbReference type="InterPro" id="IPR006384">
    <property type="entry name" value="HAD_hydro_PyrdxlP_Pase-like"/>
</dbReference>
<dbReference type="GO" id="GO:0006564">
    <property type="term" value="P:L-serine biosynthetic process"/>
    <property type="evidence" value="ECO:0007669"/>
    <property type="project" value="TreeGrafter"/>
</dbReference>
<dbReference type="GO" id="GO:0000287">
    <property type="term" value="F:magnesium ion binding"/>
    <property type="evidence" value="ECO:0007669"/>
    <property type="project" value="TreeGrafter"/>
</dbReference>
<dbReference type="NCBIfam" id="TIGR01489">
    <property type="entry name" value="DKMTPPase-SF"/>
    <property type="match status" value="1"/>
</dbReference>
<dbReference type="InterPro" id="IPR050582">
    <property type="entry name" value="HAD-like_SerB"/>
</dbReference>
<dbReference type="GO" id="GO:0005737">
    <property type="term" value="C:cytoplasm"/>
    <property type="evidence" value="ECO:0007669"/>
    <property type="project" value="TreeGrafter"/>
</dbReference>
<dbReference type="NCBIfam" id="TIGR01488">
    <property type="entry name" value="HAD-SF-IB"/>
    <property type="match status" value="1"/>
</dbReference>
<dbReference type="Gene3D" id="3.90.1470.20">
    <property type="match status" value="1"/>
</dbReference>
<dbReference type="SUPFAM" id="SSF56784">
    <property type="entry name" value="HAD-like"/>
    <property type="match status" value="1"/>
</dbReference>